<feature type="region of interest" description="Disordered" evidence="1">
    <location>
        <begin position="280"/>
        <end position="303"/>
    </location>
</feature>
<dbReference type="SMART" id="SM00894">
    <property type="entry name" value="Excalibur"/>
    <property type="match status" value="1"/>
</dbReference>
<feature type="signal peptide" evidence="2">
    <location>
        <begin position="1"/>
        <end position="23"/>
    </location>
</feature>
<dbReference type="PROSITE" id="PS51257">
    <property type="entry name" value="PROKAR_LIPOPROTEIN"/>
    <property type="match status" value="1"/>
</dbReference>
<accession>A0A9X1M4I4</accession>
<dbReference type="Proteomes" id="UP001139264">
    <property type="component" value="Unassembled WGS sequence"/>
</dbReference>
<dbReference type="Pfam" id="PF05901">
    <property type="entry name" value="Excalibur"/>
    <property type="match status" value="1"/>
</dbReference>
<evidence type="ECO:0000313" key="4">
    <source>
        <dbReference type="EMBL" id="MCC3270645.1"/>
    </source>
</evidence>
<evidence type="ECO:0000259" key="3">
    <source>
        <dbReference type="SMART" id="SM00894"/>
    </source>
</evidence>
<dbReference type="PANTHER" id="PTHR24094:SF15">
    <property type="entry name" value="AMP-DEPENDENT SYNTHETASE_LIGASE DOMAIN-CONTAINING PROTEIN-RELATED"/>
    <property type="match status" value="1"/>
</dbReference>
<dbReference type="InterPro" id="IPR011089">
    <property type="entry name" value="GmrSD_C"/>
</dbReference>
<comment type="caution">
    <text evidence="4">The sequence shown here is derived from an EMBL/GenBank/DDBJ whole genome shotgun (WGS) entry which is preliminary data.</text>
</comment>
<organism evidence="4 5">
    <name type="scientific">Arthrobacter gengyunqii</name>
    <dbReference type="NCBI Taxonomy" id="2886940"/>
    <lineage>
        <taxon>Bacteria</taxon>
        <taxon>Bacillati</taxon>
        <taxon>Actinomycetota</taxon>
        <taxon>Actinomycetes</taxon>
        <taxon>Micrococcales</taxon>
        <taxon>Micrococcaceae</taxon>
        <taxon>Arthrobacter</taxon>
    </lineage>
</organism>
<dbReference type="AlphaFoldDB" id="A0A9X1M4I4"/>
<feature type="domain" description="Excalibur calcium-binding" evidence="3">
    <location>
        <begin position="266"/>
        <end position="302"/>
    </location>
</feature>
<protein>
    <submittedName>
        <fullName evidence="4">DUF1524 domain-containing protein</fullName>
    </submittedName>
</protein>
<sequence length="303" mass="31234">MTSLRTKVLSLLAVPAILFGSSACTPLTDTGTGANAGVGTGDGNSSSSVQDAAAGSALEQLDTLPVKGRAPKTGYDRDQFGPSWADVDRNGCDTRNDILARDLTAIVYKDGTKECVVASGTFADPYTGTVISFVRGNETSTAVQIDHIVALSDAWQKGAQQLSAEERRQLANDPLNLMAADGPANGAKSDSDAATWLPANKAFRCEYVARQVAVKARYELWVTQAERNAIAGVLESCPDQPVPDGSRSAEAAVANPPAAEAGNAPVYANCAAVKAAGAAPIRPGDAGWDPKFDGDGDGEGCTS</sequence>
<evidence type="ECO:0000256" key="2">
    <source>
        <dbReference type="SAM" id="SignalP"/>
    </source>
</evidence>
<dbReference type="EMBL" id="JAJFZP010000013">
    <property type="protein sequence ID" value="MCC3270645.1"/>
    <property type="molecule type" value="Genomic_DNA"/>
</dbReference>
<dbReference type="Pfam" id="PF07510">
    <property type="entry name" value="GmrSD_C"/>
    <property type="match status" value="1"/>
</dbReference>
<dbReference type="PANTHER" id="PTHR24094">
    <property type="entry name" value="SECRETED PROTEIN"/>
    <property type="match status" value="1"/>
</dbReference>
<evidence type="ECO:0000256" key="1">
    <source>
        <dbReference type="SAM" id="MobiDB-lite"/>
    </source>
</evidence>
<gene>
    <name evidence="4" type="ORF">LJ751_15015</name>
</gene>
<reference evidence="4" key="1">
    <citation type="submission" date="2021-10" db="EMBL/GenBank/DDBJ databases">
        <title>Novel species in genus Arthrobacter.</title>
        <authorList>
            <person name="Liu Y."/>
        </authorList>
    </citation>
    <scope>NUCLEOTIDE SEQUENCE</scope>
    <source>
        <strain evidence="4">Zg-Y809</strain>
    </source>
</reference>
<dbReference type="RefSeq" id="WP_227908982.1">
    <property type="nucleotide sequence ID" value="NZ_CP095461.1"/>
</dbReference>
<evidence type="ECO:0000313" key="5">
    <source>
        <dbReference type="Proteomes" id="UP001139264"/>
    </source>
</evidence>
<dbReference type="InterPro" id="IPR008613">
    <property type="entry name" value="Excalibur_Ca-bd_domain"/>
</dbReference>
<name>A0A9X1M4I4_9MICC</name>
<proteinExistence type="predicted"/>
<feature type="chain" id="PRO_5040774639" evidence="2">
    <location>
        <begin position="24"/>
        <end position="303"/>
    </location>
</feature>
<keyword evidence="2" id="KW-0732">Signal</keyword>